<protein>
    <submittedName>
        <fullName evidence="3">Uncharacterized protein</fullName>
    </submittedName>
</protein>
<organism evidence="3 4">
    <name type="scientific">Flavobacterium endophyticum</name>
    <dbReference type="NCBI Taxonomy" id="1540163"/>
    <lineage>
        <taxon>Bacteria</taxon>
        <taxon>Pseudomonadati</taxon>
        <taxon>Bacteroidota</taxon>
        <taxon>Flavobacteriia</taxon>
        <taxon>Flavobacteriales</taxon>
        <taxon>Flavobacteriaceae</taxon>
        <taxon>Flavobacterium</taxon>
    </lineage>
</organism>
<evidence type="ECO:0000313" key="3">
    <source>
        <dbReference type="EMBL" id="RKS20318.1"/>
    </source>
</evidence>
<feature type="signal peptide" evidence="2">
    <location>
        <begin position="1"/>
        <end position="19"/>
    </location>
</feature>
<dbReference type="AlphaFoldDB" id="A0A495M4D8"/>
<sequence>MKKLLITAAFFASIGFASAQVDKVDDQQPDQDQIQQQPPRNTQSEVERAARIDAEKKKNDDAIEAEKKSKDKGQSKNYTKVNPDKLSPVRKDSTTGVQPVKKPRNK</sequence>
<evidence type="ECO:0000256" key="2">
    <source>
        <dbReference type="SAM" id="SignalP"/>
    </source>
</evidence>
<name>A0A495M4D8_9FLAO</name>
<feature type="compositionally biased region" description="Basic and acidic residues" evidence="1">
    <location>
        <begin position="45"/>
        <end position="74"/>
    </location>
</feature>
<feature type="chain" id="PRO_5019813413" evidence="2">
    <location>
        <begin position="20"/>
        <end position="106"/>
    </location>
</feature>
<feature type="compositionally biased region" description="Low complexity" evidence="1">
    <location>
        <begin position="30"/>
        <end position="39"/>
    </location>
</feature>
<comment type="caution">
    <text evidence="3">The sequence shown here is derived from an EMBL/GenBank/DDBJ whole genome shotgun (WGS) entry which is preliminary data.</text>
</comment>
<dbReference type="RefSeq" id="WP_121376989.1">
    <property type="nucleotide sequence ID" value="NZ_RBLC01000004.1"/>
</dbReference>
<feature type="region of interest" description="Disordered" evidence="1">
    <location>
        <begin position="22"/>
        <end position="106"/>
    </location>
</feature>
<reference evidence="3 4" key="1">
    <citation type="submission" date="2018-10" db="EMBL/GenBank/DDBJ databases">
        <title>Genomic Encyclopedia of Archaeal and Bacterial Type Strains, Phase II (KMG-II): from individual species to whole genera.</title>
        <authorList>
            <person name="Goeker M."/>
        </authorList>
    </citation>
    <scope>NUCLEOTIDE SEQUENCE [LARGE SCALE GENOMIC DNA]</scope>
    <source>
        <strain evidence="3 4">DSM 29537</strain>
    </source>
</reference>
<proteinExistence type="predicted"/>
<accession>A0A495M4D8</accession>
<evidence type="ECO:0000313" key="4">
    <source>
        <dbReference type="Proteomes" id="UP000277579"/>
    </source>
</evidence>
<gene>
    <name evidence="3" type="ORF">CLV94_2694</name>
</gene>
<dbReference type="OrthoDB" id="9973957at2"/>
<dbReference type="Proteomes" id="UP000277579">
    <property type="component" value="Unassembled WGS sequence"/>
</dbReference>
<evidence type="ECO:0000256" key="1">
    <source>
        <dbReference type="SAM" id="MobiDB-lite"/>
    </source>
</evidence>
<dbReference type="EMBL" id="RBLC01000004">
    <property type="protein sequence ID" value="RKS20318.1"/>
    <property type="molecule type" value="Genomic_DNA"/>
</dbReference>
<keyword evidence="4" id="KW-1185">Reference proteome</keyword>
<keyword evidence="2" id="KW-0732">Signal</keyword>